<dbReference type="GO" id="GO:0039679">
    <property type="term" value="C:viral occlusion body"/>
    <property type="evidence" value="ECO:0007669"/>
    <property type="project" value="InterPro"/>
</dbReference>
<dbReference type="OrthoDB" id="26023at10239"/>
<dbReference type="Proteomes" id="UP000203822">
    <property type="component" value="Segment"/>
</dbReference>
<evidence type="ECO:0000313" key="2">
    <source>
        <dbReference type="EMBL" id="ADD73746.1"/>
    </source>
</evidence>
<keyword evidence="3" id="KW-1185">Reference proteome</keyword>
<name>D4N274_9ABAC</name>
<accession>D4N274</accession>
<dbReference type="GeneID" id="8919475"/>
<dbReference type="RefSeq" id="YP_003517777.1">
    <property type="nucleotide sequence ID" value="NC_013953.1"/>
</dbReference>
<protein>
    <submittedName>
        <fullName evidence="2">ORF37</fullName>
    </submittedName>
</protein>
<feature type="region of interest" description="Disordered" evidence="1">
    <location>
        <begin position="102"/>
        <end position="128"/>
    </location>
</feature>
<organism evidence="2 3">
    <name type="scientific">Lymantria xylina multiple nucleopolyhedrovirus</name>
    <dbReference type="NCBI Taxonomy" id="2847840"/>
    <lineage>
        <taxon>Viruses</taxon>
        <taxon>Viruses incertae sedis</taxon>
        <taxon>Naldaviricetes</taxon>
        <taxon>Lefavirales</taxon>
        <taxon>Baculoviridae</taxon>
        <taxon>Alphabaculovirus</taxon>
        <taxon>Alphabaculovirus lyxylinae</taxon>
        <taxon>Lymantria xylina nucleopolyhedrovirus</taxon>
    </lineage>
</organism>
<sequence length="281" mass="31293">MGRRGRRRVRVPISGRGERRGFRDGARRRKVARAARQSHLGRGGRDDRRIRVLPHAPPPLGGGPAGGVRGARFRSGRSHLARRAHISAGPFRFGGDRALPRLRKRSRAVSRDGRLGRSGRSRARSRPPVGELVTIRADASARARWRIPRLAARRHLVLRRAAPPRGARADRGRVRDRPVHARRRVGRFRAYISYVSLSSKYRKIMSQNILLVIRADIKALSDKVDAVQQEVQDLATNMPDVGALTGKIDAQTSALTTVQSVLDKIEAVLNPEIPSLRKKAK</sequence>
<feature type="compositionally biased region" description="Basic residues" evidence="1">
    <location>
        <begin position="1"/>
        <end position="10"/>
    </location>
</feature>
<evidence type="ECO:0000256" key="1">
    <source>
        <dbReference type="SAM" id="MobiDB-lite"/>
    </source>
</evidence>
<proteinExistence type="predicted"/>
<evidence type="ECO:0000313" key="3">
    <source>
        <dbReference type="Proteomes" id="UP000203822"/>
    </source>
</evidence>
<dbReference type="KEGG" id="vg:8919475"/>
<reference evidence="2 3" key="1">
    <citation type="journal article" date="2010" name="BMC Genomics">
        <title>Genomic sequencing and analyses of Lymantria xylina multiple nucleopolyhedrovirus.</title>
        <authorList>
            <person name="Nai Y.S."/>
            <person name="Wu C.Y."/>
            <person name="Wang T.C."/>
            <person name="Chen Y.R."/>
            <person name="Lau W.H."/>
            <person name="Lo C.F."/>
            <person name="Tsai M.F."/>
            <person name="Wang C.H."/>
        </authorList>
    </citation>
    <scope>NUCLEOTIDE SEQUENCE [LARGE SCALE GENOMIC DNA]</scope>
    <source>
        <strain evidence="2">LyxyMNPV-5</strain>
    </source>
</reference>
<dbReference type="InterPro" id="IPR008702">
    <property type="entry name" value="NPV_P10"/>
</dbReference>
<feature type="region of interest" description="Disordered" evidence="1">
    <location>
        <begin position="1"/>
        <end position="67"/>
    </location>
</feature>
<feature type="compositionally biased region" description="Basic and acidic residues" evidence="1">
    <location>
        <begin position="16"/>
        <end position="25"/>
    </location>
</feature>
<dbReference type="EMBL" id="GQ202541">
    <property type="protein sequence ID" value="ADD73746.1"/>
    <property type="molecule type" value="Genomic_DNA"/>
</dbReference>
<dbReference type="Pfam" id="PF05531">
    <property type="entry name" value="NPV_P10"/>
    <property type="match status" value="1"/>
</dbReference>